<dbReference type="InterPro" id="IPR036097">
    <property type="entry name" value="HisK_dim/P_sf"/>
</dbReference>
<dbReference type="InterPro" id="IPR003594">
    <property type="entry name" value="HATPase_dom"/>
</dbReference>
<evidence type="ECO:0000256" key="3">
    <source>
        <dbReference type="ARBA" id="ARBA00012438"/>
    </source>
</evidence>
<dbReference type="InterPro" id="IPR050980">
    <property type="entry name" value="2C_sensor_his_kinase"/>
</dbReference>
<dbReference type="SUPFAM" id="SSF55874">
    <property type="entry name" value="ATPase domain of HSP90 chaperone/DNA topoisomerase II/histidine kinase"/>
    <property type="match status" value="1"/>
</dbReference>
<keyword evidence="10" id="KW-0472">Membrane</keyword>
<dbReference type="CDD" id="cd00082">
    <property type="entry name" value="HisKA"/>
    <property type="match status" value="1"/>
</dbReference>
<evidence type="ECO:0000256" key="4">
    <source>
        <dbReference type="ARBA" id="ARBA00022475"/>
    </source>
</evidence>
<dbReference type="Gene3D" id="3.30.565.10">
    <property type="entry name" value="Histidine kinase-like ATPase, C-terminal domain"/>
    <property type="match status" value="1"/>
</dbReference>
<evidence type="ECO:0000313" key="12">
    <source>
        <dbReference type="EMBL" id="VHO06327.1"/>
    </source>
</evidence>
<name>A0A486XUK5_9GAMM</name>
<dbReference type="PRINTS" id="PR00344">
    <property type="entry name" value="BCTRLSENSOR"/>
</dbReference>
<comment type="subcellular location">
    <subcellularLocation>
        <location evidence="2">Cell membrane</location>
        <topology evidence="2">Multi-pass membrane protein</topology>
    </subcellularLocation>
</comment>
<protein>
    <recommendedName>
        <fullName evidence="3">histidine kinase</fullName>
        <ecNumber evidence="3">2.7.13.3</ecNumber>
    </recommendedName>
</protein>
<dbReference type="EMBL" id="CAAJGR010000029">
    <property type="protein sequence ID" value="VHO06327.1"/>
    <property type="molecule type" value="Genomic_DNA"/>
</dbReference>
<keyword evidence="10" id="KW-0812">Transmembrane</keyword>
<dbReference type="SMART" id="SM00387">
    <property type="entry name" value="HATPase_c"/>
    <property type="match status" value="1"/>
</dbReference>
<evidence type="ECO:0000256" key="9">
    <source>
        <dbReference type="ARBA" id="ARBA00022840"/>
    </source>
</evidence>
<evidence type="ECO:0000259" key="11">
    <source>
        <dbReference type="PROSITE" id="PS50109"/>
    </source>
</evidence>
<dbReference type="Pfam" id="PF02518">
    <property type="entry name" value="HATPase_c"/>
    <property type="match status" value="1"/>
</dbReference>
<dbReference type="InterPro" id="IPR003661">
    <property type="entry name" value="HisK_dim/P_dom"/>
</dbReference>
<evidence type="ECO:0000256" key="10">
    <source>
        <dbReference type="SAM" id="Phobius"/>
    </source>
</evidence>
<evidence type="ECO:0000256" key="5">
    <source>
        <dbReference type="ARBA" id="ARBA00022553"/>
    </source>
</evidence>
<organism evidence="12">
    <name type="scientific">Rheinheimera sp. BAL341</name>
    <dbReference type="NCBI Taxonomy" id="1708203"/>
    <lineage>
        <taxon>Bacteria</taxon>
        <taxon>Pseudomonadati</taxon>
        <taxon>Pseudomonadota</taxon>
        <taxon>Gammaproteobacteria</taxon>
        <taxon>Chromatiales</taxon>
        <taxon>Chromatiaceae</taxon>
        <taxon>Rheinheimera</taxon>
    </lineage>
</organism>
<keyword evidence="10" id="KW-1133">Transmembrane helix</keyword>
<dbReference type="PROSITE" id="PS50109">
    <property type="entry name" value="HIS_KIN"/>
    <property type="match status" value="1"/>
</dbReference>
<evidence type="ECO:0000256" key="6">
    <source>
        <dbReference type="ARBA" id="ARBA00022679"/>
    </source>
</evidence>
<evidence type="ECO:0000256" key="7">
    <source>
        <dbReference type="ARBA" id="ARBA00022741"/>
    </source>
</evidence>
<dbReference type="GO" id="GO:0005524">
    <property type="term" value="F:ATP binding"/>
    <property type="evidence" value="ECO:0007669"/>
    <property type="project" value="UniProtKB-KW"/>
</dbReference>
<sequence>MQRLFWHFYLFIFLVLLGVGWAVEQLWQQWQPDAEPPWLASYSQLLHQQLQQPSEQWQQQLSLPYVAVAADSISWLPAEQQQLEQGLLLTLFETDSVYFYYQQQQQLWRIGPLPLQQAGDTIWFTLLFFLLLAVAVALWLWPVARDIRSLQQSLTQFSADRDSNLSLPAHSFIAPIADSFSHMREQIRDLVNLQREMTHAVSHELRTPITRLSFALEMASGLSAQERDLMSADVRELQQLVDEILDYARLETGKMPLHIQQIDLNELINNLQEKLALLPGAELSLQLPTQAMVFADAHYLERALQNLLVNAKKYARQQIRLTLQQHQQYWQLDVEDDGPGIPQPLRQEILKPFFRVEASRNKQAGGFGLGLAIVHRVMQWHQGSVSVHDSSMGGACFSLRLPLQQNRRL</sequence>
<feature type="transmembrane region" description="Helical" evidence="10">
    <location>
        <begin position="122"/>
        <end position="141"/>
    </location>
</feature>
<accession>A0A486XUK5</accession>
<evidence type="ECO:0000256" key="8">
    <source>
        <dbReference type="ARBA" id="ARBA00022777"/>
    </source>
</evidence>
<dbReference type="Pfam" id="PF00512">
    <property type="entry name" value="HisKA"/>
    <property type="match status" value="1"/>
</dbReference>
<dbReference type="EC" id="2.7.13.3" evidence="3"/>
<dbReference type="PANTHER" id="PTHR44936:SF10">
    <property type="entry name" value="SENSOR PROTEIN RSTB"/>
    <property type="match status" value="1"/>
</dbReference>
<reference evidence="12" key="1">
    <citation type="submission" date="2019-04" db="EMBL/GenBank/DDBJ databases">
        <authorList>
            <person name="Brambilla D."/>
        </authorList>
    </citation>
    <scope>NUCLEOTIDE SEQUENCE</scope>
    <source>
        <strain evidence="12">BAL1</strain>
    </source>
</reference>
<dbReference type="Gene3D" id="1.10.287.130">
    <property type="match status" value="1"/>
</dbReference>
<evidence type="ECO:0000256" key="1">
    <source>
        <dbReference type="ARBA" id="ARBA00000085"/>
    </source>
</evidence>
<keyword evidence="7" id="KW-0547">Nucleotide-binding</keyword>
<dbReference type="SUPFAM" id="SSF47384">
    <property type="entry name" value="Homodimeric domain of signal transducing histidine kinase"/>
    <property type="match status" value="1"/>
</dbReference>
<dbReference type="PANTHER" id="PTHR44936">
    <property type="entry name" value="SENSOR PROTEIN CREC"/>
    <property type="match status" value="1"/>
</dbReference>
<keyword evidence="4" id="KW-1003">Cell membrane</keyword>
<keyword evidence="6" id="KW-0808">Transferase</keyword>
<keyword evidence="5" id="KW-0597">Phosphoprotein</keyword>
<dbReference type="InterPro" id="IPR005467">
    <property type="entry name" value="His_kinase_dom"/>
</dbReference>
<dbReference type="SMART" id="SM00388">
    <property type="entry name" value="HisKA"/>
    <property type="match status" value="1"/>
</dbReference>
<dbReference type="GO" id="GO:0005886">
    <property type="term" value="C:plasma membrane"/>
    <property type="evidence" value="ECO:0007669"/>
    <property type="project" value="UniProtKB-SubCell"/>
</dbReference>
<keyword evidence="8" id="KW-0418">Kinase</keyword>
<keyword evidence="9" id="KW-0067">ATP-binding</keyword>
<evidence type="ECO:0000256" key="2">
    <source>
        <dbReference type="ARBA" id="ARBA00004651"/>
    </source>
</evidence>
<dbReference type="InterPro" id="IPR004358">
    <property type="entry name" value="Sig_transdc_His_kin-like_C"/>
</dbReference>
<dbReference type="AlphaFoldDB" id="A0A486XUK5"/>
<gene>
    <name evidence="12" type="ORF">BAL341_3352</name>
</gene>
<proteinExistence type="predicted"/>
<dbReference type="GO" id="GO:0000155">
    <property type="term" value="F:phosphorelay sensor kinase activity"/>
    <property type="evidence" value="ECO:0007669"/>
    <property type="project" value="InterPro"/>
</dbReference>
<feature type="domain" description="Histidine kinase" evidence="11">
    <location>
        <begin position="200"/>
        <end position="405"/>
    </location>
</feature>
<dbReference type="InterPro" id="IPR036890">
    <property type="entry name" value="HATPase_C_sf"/>
</dbReference>
<comment type="catalytic activity">
    <reaction evidence="1">
        <text>ATP + protein L-histidine = ADP + protein N-phospho-L-histidine.</text>
        <dbReference type="EC" id="2.7.13.3"/>
    </reaction>
</comment>